<comment type="caution">
    <text evidence="7">The sequence shown here is derived from an EMBL/GenBank/DDBJ whole genome shotgun (WGS) entry which is preliminary data.</text>
</comment>
<dbReference type="Gene3D" id="1.25.10.10">
    <property type="entry name" value="Leucine-rich Repeat Variant"/>
    <property type="match status" value="1"/>
</dbReference>
<reference evidence="7 8" key="1">
    <citation type="journal article" date="2017" name="Nat. Commun.">
        <title>Genome assembly with in vitro proximity ligation data and whole-genome triplication in lettuce.</title>
        <authorList>
            <person name="Reyes-Chin-Wo S."/>
            <person name="Wang Z."/>
            <person name="Yang X."/>
            <person name="Kozik A."/>
            <person name="Arikit S."/>
            <person name="Song C."/>
            <person name="Xia L."/>
            <person name="Froenicke L."/>
            <person name="Lavelle D.O."/>
            <person name="Truco M.J."/>
            <person name="Xia R."/>
            <person name="Zhu S."/>
            <person name="Xu C."/>
            <person name="Xu H."/>
            <person name="Xu X."/>
            <person name="Cox K."/>
            <person name="Korf I."/>
            <person name="Meyers B.C."/>
            <person name="Michelmore R.W."/>
        </authorList>
    </citation>
    <scope>NUCLEOTIDE SEQUENCE [LARGE SCALE GENOMIC DNA]</scope>
    <source>
        <strain evidence="8">cv. Salinas</strain>
        <tissue evidence="7">Seedlings</tissue>
    </source>
</reference>
<dbReference type="InterPro" id="IPR045210">
    <property type="entry name" value="RING-Ubox_PUB"/>
</dbReference>
<keyword evidence="8" id="KW-1185">Reference proteome</keyword>
<dbReference type="GO" id="GO:0016567">
    <property type="term" value="P:protein ubiquitination"/>
    <property type="evidence" value="ECO:0007669"/>
    <property type="project" value="UniProtKB-UniRule"/>
</dbReference>
<dbReference type="SMART" id="SM00504">
    <property type="entry name" value="Ubox"/>
    <property type="match status" value="1"/>
</dbReference>
<dbReference type="OrthoDB" id="10064100at2759"/>
<dbReference type="EC" id="2.3.2.27" evidence="5"/>
<evidence type="ECO:0000256" key="2">
    <source>
        <dbReference type="ARBA" id="ARBA00004906"/>
    </source>
</evidence>
<dbReference type="Pfam" id="PF04564">
    <property type="entry name" value="U-box"/>
    <property type="match status" value="1"/>
</dbReference>
<name>A0A9R1V346_LACSA</name>
<protein>
    <recommendedName>
        <fullName evidence="5 6">U-box domain-containing protein</fullName>
        <ecNumber evidence="5">2.3.2.27</ecNumber>
    </recommendedName>
    <alternativeName>
        <fullName evidence="5">RING-type E3 ubiquitin transferase PUB</fullName>
    </alternativeName>
</protein>
<dbReference type="SUPFAM" id="SSF48371">
    <property type="entry name" value="ARM repeat"/>
    <property type="match status" value="1"/>
</dbReference>
<evidence type="ECO:0000256" key="1">
    <source>
        <dbReference type="ARBA" id="ARBA00000900"/>
    </source>
</evidence>
<comment type="catalytic activity">
    <reaction evidence="1 5">
        <text>S-ubiquitinyl-[E2 ubiquitin-conjugating enzyme]-L-cysteine + [acceptor protein]-L-lysine = [E2 ubiquitin-conjugating enzyme]-L-cysteine + N(6)-ubiquitinyl-[acceptor protein]-L-lysine.</text>
        <dbReference type="EC" id="2.3.2.27"/>
    </reaction>
</comment>
<gene>
    <name evidence="7" type="ORF">LSAT_V11C600312050</name>
</gene>
<dbReference type="PANTHER" id="PTHR22849:SF144">
    <property type="entry name" value="U-BOX DOMAIN-CONTAINING PROTEIN"/>
    <property type="match status" value="1"/>
</dbReference>
<dbReference type="InterPro" id="IPR003613">
    <property type="entry name" value="Ubox_domain"/>
</dbReference>
<dbReference type="FunFam" id="3.30.40.10:FF:000437">
    <property type="entry name" value="RING-type E3 ubiquitin transferase"/>
    <property type="match status" value="1"/>
</dbReference>
<evidence type="ECO:0000313" key="8">
    <source>
        <dbReference type="Proteomes" id="UP000235145"/>
    </source>
</evidence>
<evidence type="ECO:0000256" key="3">
    <source>
        <dbReference type="ARBA" id="ARBA00022679"/>
    </source>
</evidence>
<evidence type="ECO:0000259" key="6">
    <source>
        <dbReference type="PROSITE" id="PS51698"/>
    </source>
</evidence>
<evidence type="ECO:0000256" key="5">
    <source>
        <dbReference type="RuleBase" id="RU369093"/>
    </source>
</evidence>
<evidence type="ECO:0000313" key="7">
    <source>
        <dbReference type="EMBL" id="KAJ0198721.1"/>
    </source>
</evidence>
<keyword evidence="3 5" id="KW-0808">Transferase</keyword>
<comment type="function">
    <text evidence="5">Functions as an E3 ubiquitin ligase.</text>
</comment>
<accession>A0A9R1V346</accession>
<dbReference type="GO" id="GO:0006952">
    <property type="term" value="P:defense response"/>
    <property type="evidence" value="ECO:0007669"/>
    <property type="project" value="UniProtKB-ARBA"/>
</dbReference>
<dbReference type="AlphaFoldDB" id="A0A9R1V346"/>
<comment type="pathway">
    <text evidence="2 5">Protein modification; protein ubiquitination.</text>
</comment>
<organism evidence="7 8">
    <name type="scientific">Lactuca sativa</name>
    <name type="common">Garden lettuce</name>
    <dbReference type="NCBI Taxonomy" id="4236"/>
    <lineage>
        <taxon>Eukaryota</taxon>
        <taxon>Viridiplantae</taxon>
        <taxon>Streptophyta</taxon>
        <taxon>Embryophyta</taxon>
        <taxon>Tracheophyta</taxon>
        <taxon>Spermatophyta</taxon>
        <taxon>Magnoliopsida</taxon>
        <taxon>eudicotyledons</taxon>
        <taxon>Gunneridae</taxon>
        <taxon>Pentapetalae</taxon>
        <taxon>asterids</taxon>
        <taxon>campanulids</taxon>
        <taxon>Asterales</taxon>
        <taxon>Asteraceae</taxon>
        <taxon>Cichorioideae</taxon>
        <taxon>Cichorieae</taxon>
        <taxon>Lactucinae</taxon>
        <taxon>Lactuca</taxon>
    </lineage>
</organism>
<dbReference type="InterPro" id="IPR016024">
    <property type="entry name" value="ARM-type_fold"/>
</dbReference>
<dbReference type="InterPro" id="IPR058678">
    <property type="entry name" value="ARM_PUB"/>
</dbReference>
<dbReference type="PANTHER" id="PTHR22849">
    <property type="entry name" value="WDSAM1 PROTEIN"/>
    <property type="match status" value="1"/>
</dbReference>
<dbReference type="Gene3D" id="3.30.40.10">
    <property type="entry name" value="Zinc/RING finger domain, C3HC4 (zinc finger)"/>
    <property type="match status" value="1"/>
</dbReference>
<sequence>MGDHNKYSQTRNLYFHSFKVQKRHSVINLSSQSYCGLFLKFIHSIMGDHKNVEVPPFFVCPISLELMKDPVTLSTGITYDRESIEKWLYAKKNNTCPVTKQVLSDLDLTPNHTLRRLIQSWCTLNPLSGVERVSTPRIPISKSEILKLLKDLKYPNLQMKSLKRLKVIVLENETNKRSMEAVGAVDYLAHILSDQKNVTSSSPAAEDSDVEGFELVTPADEALGILYHMQLSQTGLQGLFAKTGDFVETLTSVMQRAANYESRTYAVMLLKSMFEATSQNMQVTSSLKPEFFMELVKILNDQISQKATIATLKLLINVCLWGRNKIRAAEAAAVPALIDLLLDSSDKRLSEMVLLALDLLCQCAEGRSELLKHGAGLAVVSKKIFRISQLASDRAVRILHSVAKFSGNTTVVTEMLHLGVAGKLCLVLQVDCGSKMKEKAMEILKMHARVWNNSSCIPSNLLISYPS</sequence>
<dbReference type="Pfam" id="PF25598">
    <property type="entry name" value="ARM_PUB"/>
    <property type="match status" value="1"/>
</dbReference>
<dbReference type="InterPro" id="IPR045185">
    <property type="entry name" value="PUB22/23/24-like"/>
</dbReference>
<feature type="domain" description="U-box" evidence="6">
    <location>
        <begin position="53"/>
        <end position="128"/>
    </location>
</feature>
<evidence type="ECO:0000256" key="4">
    <source>
        <dbReference type="ARBA" id="ARBA00022786"/>
    </source>
</evidence>
<dbReference type="CDD" id="cd16664">
    <property type="entry name" value="RING-Ubox_PUB"/>
    <property type="match status" value="1"/>
</dbReference>
<dbReference type="GO" id="GO:0061630">
    <property type="term" value="F:ubiquitin protein ligase activity"/>
    <property type="evidence" value="ECO:0007669"/>
    <property type="project" value="UniProtKB-UniRule"/>
</dbReference>
<dbReference type="SUPFAM" id="SSF57850">
    <property type="entry name" value="RING/U-box"/>
    <property type="match status" value="1"/>
</dbReference>
<dbReference type="InterPro" id="IPR013083">
    <property type="entry name" value="Znf_RING/FYVE/PHD"/>
</dbReference>
<proteinExistence type="predicted"/>
<dbReference type="InterPro" id="IPR011989">
    <property type="entry name" value="ARM-like"/>
</dbReference>
<dbReference type="Proteomes" id="UP000235145">
    <property type="component" value="Unassembled WGS sequence"/>
</dbReference>
<keyword evidence="4 5" id="KW-0833">Ubl conjugation pathway</keyword>
<dbReference type="PROSITE" id="PS51698">
    <property type="entry name" value="U_BOX"/>
    <property type="match status" value="1"/>
</dbReference>
<dbReference type="EMBL" id="NBSK02000006">
    <property type="protein sequence ID" value="KAJ0198721.1"/>
    <property type="molecule type" value="Genomic_DNA"/>
</dbReference>